<proteinExistence type="predicted"/>
<feature type="domain" description="Alcohol dehydrogenase-like C-terminal" evidence="3">
    <location>
        <begin position="177"/>
        <end position="303"/>
    </location>
</feature>
<feature type="domain" description="Alcohol dehydrogenase-like N-terminal" evidence="4">
    <location>
        <begin position="24"/>
        <end position="130"/>
    </location>
</feature>
<dbReference type="Pfam" id="PF00107">
    <property type="entry name" value="ADH_zinc_N"/>
    <property type="match status" value="1"/>
</dbReference>
<dbReference type="SUPFAM" id="SSF51735">
    <property type="entry name" value="NAD(P)-binding Rossmann-fold domains"/>
    <property type="match status" value="1"/>
</dbReference>
<dbReference type="Gene3D" id="3.90.180.10">
    <property type="entry name" value="Medium-chain alcohol dehydrogenases, catalytic domain"/>
    <property type="match status" value="1"/>
</dbReference>
<dbReference type="InterPro" id="IPR050129">
    <property type="entry name" value="Zn_alcohol_dh"/>
</dbReference>
<evidence type="ECO:0000313" key="5">
    <source>
        <dbReference type="EMBL" id="GAA2404133.1"/>
    </source>
</evidence>
<dbReference type="InterPro" id="IPR011032">
    <property type="entry name" value="GroES-like_sf"/>
</dbReference>
<dbReference type="PANTHER" id="PTHR43401:SF2">
    <property type="entry name" value="L-THREONINE 3-DEHYDROGENASE"/>
    <property type="match status" value="1"/>
</dbReference>
<dbReference type="PANTHER" id="PTHR43401">
    <property type="entry name" value="L-THREONINE 3-DEHYDROGENASE"/>
    <property type="match status" value="1"/>
</dbReference>
<gene>
    <name evidence="5" type="ORF">GCM10010191_09770</name>
</gene>
<keyword evidence="6" id="KW-1185">Reference proteome</keyword>
<keyword evidence="2" id="KW-0560">Oxidoreductase</keyword>
<dbReference type="Proteomes" id="UP001501231">
    <property type="component" value="Unassembled WGS sequence"/>
</dbReference>
<reference evidence="6" key="1">
    <citation type="journal article" date="2019" name="Int. J. Syst. Evol. Microbiol.">
        <title>The Global Catalogue of Microorganisms (GCM) 10K type strain sequencing project: providing services to taxonomists for standard genome sequencing and annotation.</title>
        <authorList>
            <consortium name="The Broad Institute Genomics Platform"/>
            <consortium name="The Broad Institute Genome Sequencing Center for Infectious Disease"/>
            <person name="Wu L."/>
            <person name="Ma J."/>
        </authorList>
    </citation>
    <scope>NUCLEOTIDE SEQUENCE [LARGE SCALE GENOMIC DNA]</scope>
    <source>
        <strain evidence="6">JCM 3325</strain>
    </source>
</reference>
<comment type="caution">
    <text evidence="5">The sequence shown here is derived from an EMBL/GenBank/DDBJ whole genome shotgun (WGS) entry which is preliminary data.</text>
</comment>
<comment type="cofactor">
    <cofactor evidence="1">
        <name>Zn(2+)</name>
        <dbReference type="ChEBI" id="CHEBI:29105"/>
    </cofactor>
</comment>
<dbReference type="EMBL" id="BAAARW010000003">
    <property type="protein sequence ID" value="GAA2404133.1"/>
    <property type="molecule type" value="Genomic_DNA"/>
</dbReference>
<dbReference type="InterPro" id="IPR013149">
    <property type="entry name" value="ADH-like_C"/>
</dbReference>
<dbReference type="SUPFAM" id="SSF50129">
    <property type="entry name" value="GroES-like"/>
    <property type="match status" value="1"/>
</dbReference>
<evidence type="ECO:0000256" key="1">
    <source>
        <dbReference type="ARBA" id="ARBA00001947"/>
    </source>
</evidence>
<dbReference type="Pfam" id="PF08240">
    <property type="entry name" value="ADH_N"/>
    <property type="match status" value="1"/>
</dbReference>
<evidence type="ECO:0000313" key="6">
    <source>
        <dbReference type="Proteomes" id="UP001501231"/>
    </source>
</evidence>
<dbReference type="InterPro" id="IPR013154">
    <property type="entry name" value="ADH-like_N"/>
</dbReference>
<dbReference type="InterPro" id="IPR036291">
    <property type="entry name" value="NAD(P)-bd_dom_sf"/>
</dbReference>
<dbReference type="Gene3D" id="3.40.50.720">
    <property type="entry name" value="NAD(P)-binding Rossmann-like Domain"/>
    <property type="match status" value="1"/>
</dbReference>
<evidence type="ECO:0000259" key="4">
    <source>
        <dbReference type="Pfam" id="PF08240"/>
    </source>
</evidence>
<evidence type="ECO:0000256" key="2">
    <source>
        <dbReference type="ARBA" id="ARBA00023002"/>
    </source>
</evidence>
<protein>
    <submittedName>
        <fullName evidence="5">Zinc-dependent dehydrogenase</fullName>
    </submittedName>
</protein>
<evidence type="ECO:0000259" key="3">
    <source>
        <dbReference type="Pfam" id="PF00107"/>
    </source>
</evidence>
<dbReference type="RefSeq" id="WP_344587230.1">
    <property type="nucleotide sequence ID" value="NZ_BAAARW010000003.1"/>
</dbReference>
<sequence length="347" mass="36106">MKQAVLQAPERMEIQEGDPPALEPGDLLLRVESALVCGTDVRIYNGSKKRNVTYPTVMGHEFAATVADSAGPLPDGLSRGDQVAVYPLLPCGGCVACVRGHENICRDRVAFGYQLPGGFSQFVRVPKAAVEAGNVVPVPGVSAAEAAIVEPVACAYNGQLLARAQGAPRMLVSGCGPLGLMHIRLALRLGVERIAAVDPIPERRAAALASGAELALEPGDAAAGQVLEWSEGAGVDVLVVAVGRTDAVHPYLRCLAPGARVSMFAGFGGEGSMLEIPANDVHYNEWTVVGASSCRLDGFRAVAGMISAGELRVGDLVGTQLPIDDTVKAIELVASGRDMRVGIAPWL</sequence>
<name>A0ABP5VIM3_9ACTN</name>
<organism evidence="5 6">
    <name type="scientific">Actinomadura vinacea</name>
    <dbReference type="NCBI Taxonomy" id="115336"/>
    <lineage>
        <taxon>Bacteria</taxon>
        <taxon>Bacillati</taxon>
        <taxon>Actinomycetota</taxon>
        <taxon>Actinomycetes</taxon>
        <taxon>Streptosporangiales</taxon>
        <taxon>Thermomonosporaceae</taxon>
        <taxon>Actinomadura</taxon>
    </lineage>
</organism>
<accession>A0ABP5VIM3</accession>